<dbReference type="PANTHER" id="PTHR31912:SF34">
    <property type="entry name" value="NOTOCHORD-RELATED PROTEIN"/>
    <property type="match status" value="1"/>
</dbReference>
<dbReference type="RefSeq" id="XP_007398603.1">
    <property type="nucleotide sequence ID" value="XM_007398541.1"/>
</dbReference>
<sequence length="1128" mass="126208">MNAHTTVPFTNYPRPYVEDVSDEEDSDGGDGQLENPQFSDPLRPAEHAQGNASDIKLSVIKHLHGISLDDNYEREEHSSPKNEEWWPWRSQKASECLIDVLGAFPRAAFSEAEMDVTRWFATQLGALDLPSVRVVKDHRAFVLKTAGSQPEMVKSSLGNYYCKTSLGTILTHEMANPMVRPLLHLYPEKSAPHLSEARQADRWLSEVEPKYAGIMARDAEGQQDYYIHEPCLADLDGTGKPAIVMPVRFFMKNGSMHAQAHCMTVLEDGFVIEAGRKRDCRDVPLSALKLSFPRLLESFALYKLPSPDQIIGVRRHKCSCQRSQTTSSSRPCRHIEKWEHPPLNAWRAKAQGRRVLPLPLWMYCDDTSGNSSKKWNKHNSFLFVLAGLPREHVHLPYNIHFLSTSNVAAPLEMLEGISADLRELQDHGLVAWDCVFNEEVIYVPWPFAFLGDNPMQSELASHVGMTGKFFCRVCTGGEKDTSRGPTSAQEQHRLLSAFLTLGAPRTREHTIAELRKQWDCVESGRPSRVDATATQSGAKDKHLTAFLEQLTAELAKLKTQNQDEGRPASAGFRELLDQLLDGRAPEDILNPIFTLDDIDPNADTPVEILHVVLLGFAKYFWRDAVSRQSAAGKQTLKARLSSLNVSGLGLFDLQGSTFVQYAKSLTGRDFRVILQVAPAVLYDLVPPEAYEAWLALCRLCPLVFQPEIRELDSYLVMLQEAIDDFLAATALWTTQWFNKPKFHLLLHLVLHIRRFGPAILMATEGFESYNYVIRSRSILSNRHAPSKDIAHSMSFTHAVRHLVSGGFVTTQEGLRRQAGMCVQALAHDQIFLQLMGMAHLDAASDSKLSSLIPRSKSLTASVLPTISEAEGGEADDELLMPCLSVSLPGEDIARLEGFLLVDLGEATPALGRVLEILRGQDGRVHLLLQQWDVQACILPYLMPRCAVRTNATRSIQGVLCVAHTFHNCHRNHCVASRTRVVRQERQETALRADEYLHTTHSEDLVLNLAKMRSAAKFHVFRSGSRYPHISLAELLPLAVEKRQQMNQATQTTTGNKRTRSTIQTAPSTPHRRSAVLSGMLPPAQVYPLKTPPRGTPLQLPDELPCTPSRRTSAIQFTVPHTPEMYAQE</sequence>
<accession>K5WPH4</accession>
<dbReference type="PANTHER" id="PTHR31912">
    <property type="entry name" value="IP13529P"/>
    <property type="match status" value="1"/>
</dbReference>
<dbReference type="HOGENOM" id="CLU_004591_2_1_1"/>
<evidence type="ECO:0000313" key="2">
    <source>
        <dbReference type="EMBL" id="EKM52247.1"/>
    </source>
</evidence>
<dbReference type="GeneID" id="18907160"/>
<keyword evidence="3" id="KW-1185">Reference proteome</keyword>
<gene>
    <name evidence="2" type="ORF">PHACADRAFT_100553</name>
</gene>
<dbReference type="KEGG" id="pco:PHACADRAFT_100553"/>
<dbReference type="Proteomes" id="UP000008370">
    <property type="component" value="Unassembled WGS sequence"/>
</dbReference>
<reference evidence="2 3" key="1">
    <citation type="journal article" date="2012" name="BMC Genomics">
        <title>Comparative genomics of the white-rot fungi, Phanerochaete carnosa and P. chrysosporium, to elucidate the genetic basis of the distinct wood types they colonize.</title>
        <authorList>
            <person name="Suzuki H."/>
            <person name="MacDonald J."/>
            <person name="Syed K."/>
            <person name="Salamov A."/>
            <person name="Hori C."/>
            <person name="Aerts A."/>
            <person name="Henrissat B."/>
            <person name="Wiebenga A."/>
            <person name="vanKuyk P.A."/>
            <person name="Barry K."/>
            <person name="Lindquist E."/>
            <person name="LaButti K."/>
            <person name="Lapidus A."/>
            <person name="Lucas S."/>
            <person name="Coutinho P."/>
            <person name="Gong Y."/>
            <person name="Samejima M."/>
            <person name="Mahadevan R."/>
            <person name="Abou-Zaid M."/>
            <person name="de Vries R.P."/>
            <person name="Igarashi K."/>
            <person name="Yadav J.S."/>
            <person name="Grigoriev I.V."/>
            <person name="Master E.R."/>
        </authorList>
    </citation>
    <scope>NUCLEOTIDE SEQUENCE [LARGE SCALE GENOMIC DNA]</scope>
    <source>
        <strain evidence="2 3">HHB-10118-sp</strain>
    </source>
</reference>
<feature type="compositionally biased region" description="Polar residues" evidence="1">
    <location>
        <begin position="1046"/>
        <end position="1067"/>
    </location>
</feature>
<feature type="region of interest" description="Disordered" evidence="1">
    <location>
        <begin position="1"/>
        <end position="50"/>
    </location>
</feature>
<dbReference type="OrthoDB" id="2246127at2759"/>
<dbReference type="AlphaFoldDB" id="K5WPH4"/>
<proteinExistence type="predicted"/>
<feature type="compositionally biased region" description="Acidic residues" evidence="1">
    <location>
        <begin position="19"/>
        <end position="28"/>
    </location>
</feature>
<name>K5WPH4_PHACS</name>
<dbReference type="InParanoid" id="K5WPH4"/>
<evidence type="ECO:0000313" key="3">
    <source>
        <dbReference type="Proteomes" id="UP000008370"/>
    </source>
</evidence>
<protein>
    <submittedName>
        <fullName evidence="2">Uncharacterized protein</fullName>
    </submittedName>
</protein>
<dbReference type="EMBL" id="JH930475">
    <property type="protein sequence ID" value="EKM52247.1"/>
    <property type="molecule type" value="Genomic_DNA"/>
</dbReference>
<organism evidence="2 3">
    <name type="scientific">Phanerochaete carnosa (strain HHB-10118-sp)</name>
    <name type="common">White-rot fungus</name>
    <name type="synonym">Peniophora carnosa</name>
    <dbReference type="NCBI Taxonomy" id="650164"/>
    <lineage>
        <taxon>Eukaryota</taxon>
        <taxon>Fungi</taxon>
        <taxon>Dikarya</taxon>
        <taxon>Basidiomycota</taxon>
        <taxon>Agaricomycotina</taxon>
        <taxon>Agaricomycetes</taxon>
        <taxon>Polyporales</taxon>
        <taxon>Phanerochaetaceae</taxon>
        <taxon>Phanerochaete</taxon>
    </lineage>
</organism>
<evidence type="ECO:0000256" key="1">
    <source>
        <dbReference type="SAM" id="MobiDB-lite"/>
    </source>
</evidence>
<feature type="region of interest" description="Disordered" evidence="1">
    <location>
        <begin position="1046"/>
        <end position="1073"/>
    </location>
</feature>